<proteinExistence type="predicted"/>
<sequence>MSDYKVWECKIVVAADADLPNGFDSSPRGAAVKAIEDAGIEVLGCLSGWGGHLNPVEQETLEDKDKGD</sequence>
<dbReference type="AlphaFoldDB" id="A0A0F9L6A4"/>
<name>A0A0F9L6A4_9ZZZZ</name>
<accession>A0A0F9L6A4</accession>
<gene>
    <name evidence="1" type="ORF">LCGC14_1617960</name>
</gene>
<dbReference type="EMBL" id="LAZR01013187">
    <property type="protein sequence ID" value="KKM23165.1"/>
    <property type="molecule type" value="Genomic_DNA"/>
</dbReference>
<evidence type="ECO:0000313" key="1">
    <source>
        <dbReference type="EMBL" id="KKM23165.1"/>
    </source>
</evidence>
<reference evidence="1" key="1">
    <citation type="journal article" date="2015" name="Nature">
        <title>Complex archaea that bridge the gap between prokaryotes and eukaryotes.</title>
        <authorList>
            <person name="Spang A."/>
            <person name="Saw J.H."/>
            <person name="Jorgensen S.L."/>
            <person name="Zaremba-Niedzwiedzka K."/>
            <person name="Martijn J."/>
            <person name="Lind A.E."/>
            <person name="van Eijk R."/>
            <person name="Schleper C."/>
            <person name="Guy L."/>
            <person name="Ettema T.J."/>
        </authorList>
    </citation>
    <scope>NUCLEOTIDE SEQUENCE</scope>
</reference>
<comment type="caution">
    <text evidence="1">The sequence shown here is derived from an EMBL/GenBank/DDBJ whole genome shotgun (WGS) entry which is preliminary data.</text>
</comment>
<organism evidence="1">
    <name type="scientific">marine sediment metagenome</name>
    <dbReference type="NCBI Taxonomy" id="412755"/>
    <lineage>
        <taxon>unclassified sequences</taxon>
        <taxon>metagenomes</taxon>
        <taxon>ecological metagenomes</taxon>
    </lineage>
</organism>
<protein>
    <submittedName>
        <fullName evidence="1">Uncharacterized protein</fullName>
    </submittedName>
</protein>